<dbReference type="Pfam" id="PF08447">
    <property type="entry name" value="PAS_3"/>
    <property type="match status" value="1"/>
</dbReference>
<keyword evidence="5" id="KW-0418">Kinase</keyword>
<proteinExistence type="predicted"/>
<evidence type="ECO:0000313" key="8">
    <source>
        <dbReference type="EMBL" id="SER24606.1"/>
    </source>
</evidence>
<dbReference type="PANTHER" id="PTHR43304:SF1">
    <property type="entry name" value="PAC DOMAIN-CONTAINING PROTEIN"/>
    <property type="match status" value="1"/>
</dbReference>
<dbReference type="InterPro" id="IPR036097">
    <property type="entry name" value="HisK_dim/P_sf"/>
</dbReference>
<dbReference type="RefSeq" id="WP_074723746.1">
    <property type="nucleotide sequence ID" value="NZ_CBCRVS010000015.1"/>
</dbReference>
<dbReference type="Gene3D" id="3.30.450.20">
    <property type="entry name" value="PAS domain"/>
    <property type="match status" value="1"/>
</dbReference>
<gene>
    <name evidence="8" type="ORF">SAMN05444355_108143</name>
</gene>
<dbReference type="AlphaFoldDB" id="A0A1H9MLN6"/>
<dbReference type="InterPro" id="IPR052162">
    <property type="entry name" value="Sensor_kinase/Photoreceptor"/>
</dbReference>
<evidence type="ECO:0000256" key="4">
    <source>
        <dbReference type="ARBA" id="ARBA00022679"/>
    </source>
</evidence>
<name>A0A1H9MLN6_FLAFI</name>
<keyword evidence="9" id="KW-1185">Reference proteome</keyword>
<sequence length="366" mass="41887">MKRAEETVINDNYDSFDNFEKFFDLSADLLCIAGYDGYLKRVNPAVSKLLGYTDEELYAKPINSFVYEPDLKNTIETREEVYKNIPLFNFENRYLTKAGEIIWLSWTSMPVVSEKLVYAIAKNITHTKRVEKERNLLLANLTQINKELTVLSHKTSHDLKSPINNLLSVFNLIDVSTINDPETLELVNILKLTSENLKNTLNDSIDQLIENENINTQIEEINLQESLNEVLISINSLVLDSKAIINVDFSAFEIINFNKAYIKSIFLNLLSNSIKYSKINQVPYIRIESKKINGMNQLIFSDKGLGFDMNKVKDKIFGLYEKFHHNSDSNGIGLYLVYNHITSLGGRIAVESKVNEGAKFIITFKN</sequence>
<dbReference type="InterPro" id="IPR036890">
    <property type="entry name" value="HATPase_C_sf"/>
</dbReference>
<dbReference type="Gene3D" id="3.30.565.10">
    <property type="entry name" value="Histidine kinase-like ATPase, C-terminal domain"/>
    <property type="match status" value="1"/>
</dbReference>
<dbReference type="PANTHER" id="PTHR43304">
    <property type="entry name" value="PHYTOCHROME-LIKE PROTEIN CPH1"/>
    <property type="match status" value="1"/>
</dbReference>
<evidence type="ECO:0000313" key="9">
    <source>
        <dbReference type="Proteomes" id="UP000183658"/>
    </source>
</evidence>
<comment type="catalytic activity">
    <reaction evidence="1">
        <text>ATP + protein L-histidine = ADP + protein N-phospho-L-histidine.</text>
        <dbReference type="EC" id="2.7.13.3"/>
    </reaction>
</comment>
<organism evidence="8 9">
    <name type="scientific">Flavobacterium frigoris</name>
    <dbReference type="NCBI Taxonomy" id="229204"/>
    <lineage>
        <taxon>Bacteria</taxon>
        <taxon>Pseudomonadati</taxon>
        <taxon>Bacteroidota</taxon>
        <taxon>Flavobacteriia</taxon>
        <taxon>Flavobacteriales</taxon>
        <taxon>Flavobacteriaceae</taxon>
        <taxon>Flavobacterium</taxon>
    </lineage>
</organism>
<dbReference type="InterPro" id="IPR003594">
    <property type="entry name" value="HATPase_dom"/>
</dbReference>
<dbReference type="InterPro" id="IPR035965">
    <property type="entry name" value="PAS-like_dom_sf"/>
</dbReference>
<evidence type="ECO:0000256" key="3">
    <source>
        <dbReference type="ARBA" id="ARBA00022553"/>
    </source>
</evidence>
<evidence type="ECO:0000256" key="5">
    <source>
        <dbReference type="ARBA" id="ARBA00022777"/>
    </source>
</evidence>
<keyword evidence="3" id="KW-0597">Phosphoprotein</keyword>
<evidence type="ECO:0000259" key="7">
    <source>
        <dbReference type="PROSITE" id="PS50112"/>
    </source>
</evidence>
<feature type="domain" description="PAS" evidence="7">
    <location>
        <begin position="15"/>
        <end position="85"/>
    </location>
</feature>
<protein>
    <recommendedName>
        <fullName evidence="2">histidine kinase</fullName>
        <ecNumber evidence="2">2.7.13.3</ecNumber>
    </recommendedName>
</protein>
<evidence type="ECO:0000259" key="6">
    <source>
        <dbReference type="PROSITE" id="PS50109"/>
    </source>
</evidence>
<dbReference type="InterPro" id="IPR013655">
    <property type="entry name" value="PAS_fold_3"/>
</dbReference>
<accession>A0A1H9MLN6</accession>
<dbReference type="PROSITE" id="PS50109">
    <property type="entry name" value="HIS_KIN"/>
    <property type="match status" value="1"/>
</dbReference>
<dbReference type="GO" id="GO:0000155">
    <property type="term" value="F:phosphorelay sensor kinase activity"/>
    <property type="evidence" value="ECO:0007669"/>
    <property type="project" value="InterPro"/>
</dbReference>
<feature type="domain" description="Histidine kinase" evidence="6">
    <location>
        <begin position="154"/>
        <end position="366"/>
    </location>
</feature>
<dbReference type="NCBIfam" id="TIGR00229">
    <property type="entry name" value="sensory_box"/>
    <property type="match status" value="1"/>
</dbReference>
<dbReference type="Proteomes" id="UP000183658">
    <property type="component" value="Unassembled WGS sequence"/>
</dbReference>
<dbReference type="SUPFAM" id="SSF55785">
    <property type="entry name" value="PYP-like sensor domain (PAS domain)"/>
    <property type="match status" value="1"/>
</dbReference>
<dbReference type="EC" id="2.7.13.3" evidence="2"/>
<keyword evidence="4" id="KW-0808">Transferase</keyword>
<reference evidence="9" key="1">
    <citation type="submission" date="2016-10" db="EMBL/GenBank/DDBJ databases">
        <authorList>
            <person name="Varghese N."/>
            <person name="Submissions S."/>
        </authorList>
    </citation>
    <scope>NUCLEOTIDE SEQUENCE [LARGE SCALE GENOMIC DNA]</scope>
    <source>
        <strain evidence="9">DSM 15719</strain>
    </source>
</reference>
<dbReference type="PROSITE" id="PS50112">
    <property type="entry name" value="PAS"/>
    <property type="match status" value="1"/>
</dbReference>
<dbReference type="InterPro" id="IPR000014">
    <property type="entry name" value="PAS"/>
</dbReference>
<dbReference type="Pfam" id="PF02518">
    <property type="entry name" value="HATPase_c"/>
    <property type="match status" value="1"/>
</dbReference>
<dbReference type="EMBL" id="FOFZ01000008">
    <property type="protein sequence ID" value="SER24606.1"/>
    <property type="molecule type" value="Genomic_DNA"/>
</dbReference>
<dbReference type="SUPFAM" id="SSF55874">
    <property type="entry name" value="ATPase domain of HSP90 chaperone/DNA topoisomerase II/histidine kinase"/>
    <property type="match status" value="1"/>
</dbReference>
<dbReference type="CDD" id="cd00130">
    <property type="entry name" value="PAS"/>
    <property type="match status" value="1"/>
</dbReference>
<dbReference type="SMART" id="SM00091">
    <property type="entry name" value="PAS"/>
    <property type="match status" value="1"/>
</dbReference>
<dbReference type="InterPro" id="IPR005467">
    <property type="entry name" value="His_kinase_dom"/>
</dbReference>
<dbReference type="SMART" id="SM00387">
    <property type="entry name" value="HATPase_c"/>
    <property type="match status" value="1"/>
</dbReference>
<dbReference type="SUPFAM" id="SSF47384">
    <property type="entry name" value="Homodimeric domain of signal transducing histidine kinase"/>
    <property type="match status" value="1"/>
</dbReference>
<evidence type="ECO:0000256" key="1">
    <source>
        <dbReference type="ARBA" id="ARBA00000085"/>
    </source>
</evidence>
<evidence type="ECO:0000256" key="2">
    <source>
        <dbReference type="ARBA" id="ARBA00012438"/>
    </source>
</evidence>